<evidence type="ECO:0000256" key="1">
    <source>
        <dbReference type="ARBA" id="ARBA00004651"/>
    </source>
</evidence>
<dbReference type="CDD" id="cd13123">
    <property type="entry name" value="MATE_MurJ_like"/>
    <property type="match status" value="1"/>
</dbReference>
<dbReference type="GO" id="GO:0008360">
    <property type="term" value="P:regulation of cell shape"/>
    <property type="evidence" value="ECO:0007669"/>
    <property type="project" value="UniProtKB-UniRule"/>
</dbReference>
<feature type="transmembrane region" description="Helical" evidence="10">
    <location>
        <begin position="358"/>
        <end position="376"/>
    </location>
</feature>
<dbReference type="PANTHER" id="PTHR47019:SF1">
    <property type="entry name" value="LIPID II FLIPPASE MURJ"/>
    <property type="match status" value="1"/>
</dbReference>
<keyword evidence="10 11" id="KW-0961">Cell wall biogenesis/degradation</keyword>
<dbReference type="PANTHER" id="PTHR47019">
    <property type="entry name" value="LIPID II FLIPPASE MURJ"/>
    <property type="match status" value="1"/>
</dbReference>
<dbReference type="Pfam" id="PF03023">
    <property type="entry name" value="MurJ"/>
    <property type="match status" value="1"/>
</dbReference>
<dbReference type="EMBL" id="FLMQ01000056">
    <property type="protein sequence ID" value="SBP88606.1"/>
    <property type="molecule type" value="Genomic_DNA"/>
</dbReference>
<feature type="transmembrane region" description="Helical" evidence="10">
    <location>
        <begin position="132"/>
        <end position="152"/>
    </location>
</feature>
<protein>
    <recommendedName>
        <fullName evidence="10">Probable lipid II flippase MurJ</fullName>
    </recommendedName>
</protein>
<keyword evidence="4 10" id="KW-0133">Cell shape</keyword>
<evidence type="ECO:0000256" key="6">
    <source>
        <dbReference type="ARBA" id="ARBA00022989"/>
    </source>
</evidence>
<name>A0A238D5N4_THIDL</name>
<evidence type="ECO:0000256" key="8">
    <source>
        <dbReference type="ARBA" id="ARBA00060041"/>
    </source>
</evidence>
<dbReference type="NCBIfam" id="TIGR01695">
    <property type="entry name" value="murJ_mviN"/>
    <property type="match status" value="1"/>
</dbReference>
<evidence type="ECO:0000256" key="7">
    <source>
        <dbReference type="ARBA" id="ARBA00023136"/>
    </source>
</evidence>
<accession>A0A238D5N4</accession>
<comment type="function">
    <text evidence="8 10 11">Involved in peptidoglycan biosynthesis. Transports lipid-linked peptidoglycan precursors from the inner to the outer leaflet of the cytoplasmic membrane.</text>
</comment>
<evidence type="ECO:0000256" key="3">
    <source>
        <dbReference type="ARBA" id="ARBA00022692"/>
    </source>
</evidence>
<feature type="transmembrane region" description="Helical" evidence="10">
    <location>
        <begin position="159"/>
        <end position="178"/>
    </location>
</feature>
<dbReference type="Proteomes" id="UP000214566">
    <property type="component" value="Unassembled WGS sequence"/>
</dbReference>
<comment type="subcellular location">
    <subcellularLocation>
        <location evidence="10">Cell inner membrane</location>
        <topology evidence="10">Multi-pass membrane protein</topology>
    </subcellularLocation>
    <subcellularLocation>
        <location evidence="1">Cell membrane</location>
        <topology evidence="1">Multi-pass membrane protein</topology>
    </subcellularLocation>
</comment>
<evidence type="ECO:0000313" key="12">
    <source>
        <dbReference type="EMBL" id="SBP88606.1"/>
    </source>
</evidence>
<dbReference type="OrthoDB" id="9816572at2"/>
<keyword evidence="7 10" id="KW-0472">Membrane</keyword>
<feature type="transmembrane region" description="Helical" evidence="10">
    <location>
        <begin position="388"/>
        <end position="406"/>
    </location>
</feature>
<comment type="caution">
    <text evidence="10">Lacks conserved residue(s) required for the propagation of feature annotation.</text>
</comment>
<gene>
    <name evidence="10 12" type="primary">murJ</name>
    <name evidence="12" type="ORF">THIARS_70226</name>
</gene>
<dbReference type="GO" id="GO:0071555">
    <property type="term" value="P:cell wall organization"/>
    <property type="evidence" value="ECO:0007669"/>
    <property type="project" value="UniProtKB-UniRule"/>
</dbReference>
<dbReference type="RefSeq" id="WP_094160923.1">
    <property type="nucleotide sequence ID" value="NZ_LT592171.1"/>
</dbReference>
<organism evidence="12 13">
    <name type="scientific">Thiomonas delicata</name>
    <name type="common">Thiomonas cuprina</name>
    <dbReference type="NCBI Taxonomy" id="364030"/>
    <lineage>
        <taxon>Bacteria</taxon>
        <taxon>Pseudomonadati</taxon>
        <taxon>Pseudomonadota</taxon>
        <taxon>Betaproteobacteria</taxon>
        <taxon>Burkholderiales</taxon>
        <taxon>Thiomonas</taxon>
    </lineage>
</organism>
<comment type="similarity">
    <text evidence="9 10 11">Belongs to the MurJ/MviN family.</text>
</comment>
<evidence type="ECO:0000313" key="13">
    <source>
        <dbReference type="Proteomes" id="UP000214566"/>
    </source>
</evidence>
<evidence type="ECO:0000256" key="4">
    <source>
        <dbReference type="ARBA" id="ARBA00022960"/>
    </source>
</evidence>
<feature type="transmembrane region" description="Helical" evidence="10">
    <location>
        <begin position="91"/>
        <end position="112"/>
    </location>
</feature>
<feature type="transmembrane region" description="Helical" evidence="10">
    <location>
        <begin position="315"/>
        <end position="338"/>
    </location>
</feature>
<reference evidence="12 13" key="1">
    <citation type="submission" date="2016-06" db="EMBL/GenBank/DDBJ databases">
        <authorList>
            <person name="Kjaerup R.B."/>
            <person name="Dalgaard T.S."/>
            <person name="Juul-Madsen H.R."/>
        </authorList>
    </citation>
    <scope>NUCLEOTIDE SEQUENCE [LARGE SCALE GENOMIC DNA]</scope>
    <source>
        <strain evidence="12 13">DSM 16361</strain>
    </source>
</reference>
<feature type="transmembrane region" description="Helical" evidence="10">
    <location>
        <begin position="443"/>
        <end position="463"/>
    </location>
</feature>
<keyword evidence="13" id="KW-1185">Reference proteome</keyword>
<feature type="transmembrane region" description="Helical" evidence="10">
    <location>
        <begin position="483"/>
        <end position="504"/>
    </location>
</feature>
<keyword evidence="10" id="KW-0997">Cell inner membrane</keyword>
<dbReference type="GO" id="GO:0034204">
    <property type="term" value="P:lipid translocation"/>
    <property type="evidence" value="ECO:0007669"/>
    <property type="project" value="TreeGrafter"/>
</dbReference>
<keyword evidence="2 10" id="KW-1003">Cell membrane</keyword>
<evidence type="ECO:0000256" key="2">
    <source>
        <dbReference type="ARBA" id="ARBA00022475"/>
    </source>
</evidence>
<proteinExistence type="inferred from homology"/>
<dbReference type="GO" id="GO:0009252">
    <property type="term" value="P:peptidoglycan biosynthetic process"/>
    <property type="evidence" value="ECO:0007669"/>
    <property type="project" value="UniProtKB-UniRule"/>
</dbReference>
<comment type="pathway">
    <text evidence="10">Cell wall biogenesis; peptidoglycan biosynthesis.</text>
</comment>
<dbReference type="PIRSF" id="PIRSF002869">
    <property type="entry name" value="MviN"/>
    <property type="match status" value="1"/>
</dbReference>
<dbReference type="GO" id="GO:0015648">
    <property type="term" value="F:lipid-linked peptidoglycan transporter activity"/>
    <property type="evidence" value="ECO:0007669"/>
    <property type="project" value="UniProtKB-UniRule"/>
</dbReference>
<evidence type="ECO:0000256" key="9">
    <source>
        <dbReference type="ARBA" id="ARBA00061532"/>
    </source>
</evidence>
<dbReference type="GO" id="GO:0005886">
    <property type="term" value="C:plasma membrane"/>
    <property type="evidence" value="ECO:0007669"/>
    <property type="project" value="UniProtKB-SubCell"/>
</dbReference>
<evidence type="ECO:0000256" key="11">
    <source>
        <dbReference type="PIRNR" id="PIRNR002869"/>
    </source>
</evidence>
<feature type="transmembrane region" description="Helical" evidence="10">
    <location>
        <begin position="184"/>
        <end position="206"/>
    </location>
</feature>
<dbReference type="HAMAP" id="MF_02078">
    <property type="entry name" value="MurJ_MviN"/>
    <property type="match status" value="1"/>
</dbReference>
<sequence>MNLLKAAYTVSLLTLVSRITGLLREVLVARYFGASAWTDAFNVAFRLPNLLRRLFAEGAFSQAFIPILAQSRAQDSEAANRKLIDDVATSLAWILAAVSLGGVLIAPALVFLTASGLHPAAFDAAVWMTRLMFPYAGLISLVALSAGILNTWKHFTIPSLTPALLNLCVIAAAILLHRVMHPPIYALAVGVVVGGVLQLALQWPALKRYAVLPRIHMNFLAAWRSPGVKRVVKQMLPASMAVSVAQVSLVINTQIASHLRPGSVSWLAYADRLMEFPTALLGVALGSVLLPSLSRAHAADDPRSYSQLLDWGLRLTLLLALPCAVALGVFAKPLIAILFNYGHFNAFDVDQTTTALRAYGLGLIGLIGVKILAPGFYAKRDVRTPVKLAIVVLAGTQLMNLAFVPWLAHAGLALAISCGALLNAALLFRGLRKRGSYKPEPGWAAFAAKVALAQMPLALILYWGASHFPWADWGGPFGHWKRLGTAFGLMGAAAAAYFSSLALTGMRPGDFLRRE</sequence>
<keyword evidence="10 11" id="KW-0813">Transport</keyword>
<feature type="transmembrane region" description="Helical" evidence="10">
    <location>
        <begin position="412"/>
        <end position="431"/>
    </location>
</feature>
<keyword evidence="6 10" id="KW-1133">Transmembrane helix</keyword>
<dbReference type="PRINTS" id="PR01806">
    <property type="entry name" value="VIRFACTRMVIN"/>
</dbReference>
<dbReference type="InterPro" id="IPR004268">
    <property type="entry name" value="MurJ"/>
</dbReference>
<dbReference type="AlphaFoldDB" id="A0A238D5N4"/>
<dbReference type="UniPathway" id="UPA00219"/>
<evidence type="ECO:0000256" key="5">
    <source>
        <dbReference type="ARBA" id="ARBA00022984"/>
    </source>
</evidence>
<keyword evidence="3 10" id="KW-0812">Transmembrane</keyword>
<dbReference type="InterPro" id="IPR051050">
    <property type="entry name" value="Lipid_II_flippase_MurJ/MviN"/>
</dbReference>
<keyword evidence="5 10" id="KW-0573">Peptidoglycan synthesis</keyword>
<evidence type="ECO:0000256" key="10">
    <source>
        <dbReference type="HAMAP-Rule" id="MF_02078"/>
    </source>
</evidence>